<organism evidence="1 2">
    <name type="scientific">Brassica cretica</name>
    <name type="common">Mustard</name>
    <dbReference type="NCBI Taxonomy" id="69181"/>
    <lineage>
        <taxon>Eukaryota</taxon>
        <taxon>Viridiplantae</taxon>
        <taxon>Streptophyta</taxon>
        <taxon>Embryophyta</taxon>
        <taxon>Tracheophyta</taxon>
        <taxon>Spermatophyta</taxon>
        <taxon>Magnoliopsida</taxon>
        <taxon>eudicotyledons</taxon>
        <taxon>Gunneridae</taxon>
        <taxon>Pentapetalae</taxon>
        <taxon>rosids</taxon>
        <taxon>malvids</taxon>
        <taxon>Brassicales</taxon>
        <taxon>Brassicaceae</taxon>
        <taxon>Brassiceae</taxon>
        <taxon>Brassica</taxon>
    </lineage>
</organism>
<accession>A0A8S9G935</accession>
<sequence>METIAKVAYDASVKAVLTLLEKNLLPDVVIRRLTRLLLAGRLRSGYKPTAELQLSDLLRFVNCK</sequence>
<name>A0A8S9G935_BRACR</name>
<evidence type="ECO:0000313" key="2">
    <source>
        <dbReference type="Proteomes" id="UP000712281"/>
    </source>
</evidence>
<dbReference type="AlphaFoldDB" id="A0A8S9G935"/>
<protein>
    <submittedName>
        <fullName evidence="1">Uncharacterized protein</fullName>
    </submittedName>
</protein>
<dbReference type="EMBL" id="QGKW02002005">
    <property type="protein sequence ID" value="KAF2541036.1"/>
    <property type="molecule type" value="Genomic_DNA"/>
</dbReference>
<reference evidence="1" key="1">
    <citation type="submission" date="2019-12" db="EMBL/GenBank/DDBJ databases">
        <title>Genome sequencing and annotation of Brassica cretica.</title>
        <authorList>
            <person name="Studholme D.J."/>
            <person name="Sarris P.F."/>
        </authorList>
    </citation>
    <scope>NUCLEOTIDE SEQUENCE</scope>
    <source>
        <strain evidence="1">PFS-001/15</strain>
        <tissue evidence="1">Leaf</tissue>
    </source>
</reference>
<proteinExistence type="predicted"/>
<evidence type="ECO:0000313" key="1">
    <source>
        <dbReference type="EMBL" id="KAF2541036.1"/>
    </source>
</evidence>
<dbReference type="Proteomes" id="UP000712281">
    <property type="component" value="Unassembled WGS sequence"/>
</dbReference>
<comment type="caution">
    <text evidence="1">The sequence shown here is derived from an EMBL/GenBank/DDBJ whole genome shotgun (WGS) entry which is preliminary data.</text>
</comment>
<gene>
    <name evidence="1" type="ORF">F2Q68_00028964</name>
</gene>